<dbReference type="EMBL" id="LSGP01000017">
    <property type="protein sequence ID" value="KYZ76211.1"/>
    <property type="molecule type" value="Genomic_DNA"/>
</dbReference>
<comment type="similarity">
    <text evidence="1">Belongs to the flavoredoxin family.</text>
</comment>
<reference evidence="3 4" key="1">
    <citation type="submission" date="2016-02" db="EMBL/GenBank/DDBJ databases">
        <title>Anaerosporomusa subterraneum gen. nov., sp. nov., a spore-forming obligate anaerobe isolated from saprolite.</title>
        <authorList>
            <person name="Choi J.K."/>
            <person name="Shah M."/>
            <person name="Yee N."/>
        </authorList>
    </citation>
    <scope>NUCLEOTIDE SEQUENCE [LARGE SCALE GENOMIC DNA]</scope>
    <source>
        <strain evidence="3 4">RU4</strain>
    </source>
</reference>
<protein>
    <submittedName>
        <fullName evidence="3">Flavin reductase</fullName>
    </submittedName>
</protein>
<keyword evidence="4" id="KW-1185">Reference proteome</keyword>
<dbReference type="InterPro" id="IPR002563">
    <property type="entry name" value="Flavin_Rdtase-like_dom"/>
</dbReference>
<gene>
    <name evidence="3" type="ORF">AXX12_07150</name>
</gene>
<feature type="domain" description="Flavin reductase like" evidence="2">
    <location>
        <begin position="15"/>
        <end position="167"/>
    </location>
</feature>
<comment type="caution">
    <text evidence="3">The sequence shown here is derived from an EMBL/GenBank/DDBJ whole genome shotgun (WGS) entry which is preliminary data.</text>
</comment>
<dbReference type="Pfam" id="PF01613">
    <property type="entry name" value="Flavin_Reduct"/>
    <property type="match status" value="1"/>
</dbReference>
<dbReference type="SMART" id="SM00903">
    <property type="entry name" value="Flavin_Reduct"/>
    <property type="match status" value="1"/>
</dbReference>
<sequence length="167" mass="18587">MKKFIAYNEQADRGLDILSRGAFLTSAHNGKTNVMTIAWGSFSFAWKKPVFMAMVRPSRFSHDLIEASGEFTVSIPFSDMKQAIAICGSRSGRDTDKIAAADLKMLPSEKINTPVINTPGLHYECKIICRQQMTPEDTAELVKSECYASGDFHTLYFGEIVSSYVIE</sequence>
<dbReference type="Gene3D" id="2.30.110.10">
    <property type="entry name" value="Electron Transport, Fmn-binding Protein, Chain A"/>
    <property type="match status" value="1"/>
</dbReference>
<accession>A0A154BQL4</accession>
<dbReference type="InterPro" id="IPR012349">
    <property type="entry name" value="Split_barrel_FMN-bd"/>
</dbReference>
<evidence type="ECO:0000313" key="4">
    <source>
        <dbReference type="Proteomes" id="UP000076268"/>
    </source>
</evidence>
<evidence type="ECO:0000259" key="2">
    <source>
        <dbReference type="SMART" id="SM00903"/>
    </source>
</evidence>
<dbReference type="InterPro" id="IPR052174">
    <property type="entry name" value="Flavoredoxin"/>
</dbReference>
<dbReference type="STRING" id="1794912.AXX12_07150"/>
<evidence type="ECO:0000256" key="1">
    <source>
        <dbReference type="ARBA" id="ARBA00038054"/>
    </source>
</evidence>
<proteinExistence type="inferred from homology"/>
<dbReference type="AlphaFoldDB" id="A0A154BQL4"/>
<dbReference type="RefSeq" id="WP_066241262.1">
    <property type="nucleotide sequence ID" value="NZ_LSGP01000017.1"/>
</dbReference>
<organism evidence="3 4">
    <name type="scientific">Anaerosporomusa subterranea</name>
    <dbReference type="NCBI Taxonomy" id="1794912"/>
    <lineage>
        <taxon>Bacteria</taxon>
        <taxon>Bacillati</taxon>
        <taxon>Bacillota</taxon>
        <taxon>Negativicutes</taxon>
        <taxon>Acetonemataceae</taxon>
        <taxon>Anaerosporomusa</taxon>
    </lineage>
</organism>
<dbReference type="PANTHER" id="PTHR43567:SF5">
    <property type="entry name" value="HYPOTHETICAL CYTOSOLIC PROTEIN"/>
    <property type="match status" value="1"/>
</dbReference>
<dbReference type="SUPFAM" id="SSF50475">
    <property type="entry name" value="FMN-binding split barrel"/>
    <property type="match status" value="1"/>
</dbReference>
<evidence type="ECO:0000313" key="3">
    <source>
        <dbReference type="EMBL" id="KYZ76211.1"/>
    </source>
</evidence>
<name>A0A154BQL4_ANASB</name>
<dbReference type="GO" id="GO:0010181">
    <property type="term" value="F:FMN binding"/>
    <property type="evidence" value="ECO:0007669"/>
    <property type="project" value="InterPro"/>
</dbReference>
<dbReference type="PANTHER" id="PTHR43567">
    <property type="entry name" value="FLAVOREDOXIN-RELATED-RELATED"/>
    <property type="match status" value="1"/>
</dbReference>
<dbReference type="GO" id="GO:0016646">
    <property type="term" value="F:oxidoreductase activity, acting on the CH-NH group of donors, NAD or NADP as acceptor"/>
    <property type="evidence" value="ECO:0007669"/>
    <property type="project" value="UniProtKB-ARBA"/>
</dbReference>
<dbReference type="OrthoDB" id="9791490at2"/>
<dbReference type="Proteomes" id="UP000076268">
    <property type="component" value="Unassembled WGS sequence"/>
</dbReference>